<dbReference type="AlphaFoldDB" id="A0A6S6P9M3"/>
<feature type="domain" description="Major facilitator superfamily (MFS) profile" evidence="9">
    <location>
        <begin position="21"/>
        <end position="517"/>
    </location>
</feature>
<evidence type="ECO:0000259" key="9">
    <source>
        <dbReference type="PROSITE" id="PS50850"/>
    </source>
</evidence>
<keyword evidence="7 8" id="KW-0472">Membrane</keyword>
<evidence type="ECO:0000256" key="5">
    <source>
        <dbReference type="ARBA" id="ARBA00022692"/>
    </source>
</evidence>
<dbReference type="EMBL" id="AP023326">
    <property type="protein sequence ID" value="BCI65447.1"/>
    <property type="molecule type" value="Genomic_DNA"/>
</dbReference>
<dbReference type="InterPro" id="IPR004638">
    <property type="entry name" value="EmrB-like"/>
</dbReference>
<dbReference type="PANTHER" id="PTHR42718:SF9">
    <property type="entry name" value="MAJOR FACILITATOR SUPERFAMILY MULTIDRUG TRANSPORTER MFSC"/>
    <property type="match status" value="1"/>
</dbReference>
<dbReference type="PROSITE" id="PS50850">
    <property type="entry name" value="MFS"/>
    <property type="match status" value="1"/>
</dbReference>
<accession>A0A6S6P9M3</accession>
<dbReference type="SUPFAM" id="SSF103473">
    <property type="entry name" value="MFS general substrate transporter"/>
    <property type="match status" value="1"/>
</dbReference>
<dbReference type="NCBIfam" id="TIGR00711">
    <property type="entry name" value="efflux_EmrB"/>
    <property type="match status" value="1"/>
</dbReference>
<comment type="similarity">
    <text evidence="2">Belongs to the major facilitator superfamily. EmrB family.</text>
</comment>
<evidence type="ECO:0000256" key="8">
    <source>
        <dbReference type="SAM" id="Phobius"/>
    </source>
</evidence>
<gene>
    <name evidence="10" type="ORF">AAJCM20276_00710</name>
</gene>
<feature type="transmembrane region" description="Helical" evidence="8">
    <location>
        <begin position="87"/>
        <end position="117"/>
    </location>
</feature>
<feature type="transmembrane region" description="Helical" evidence="8">
    <location>
        <begin position="175"/>
        <end position="195"/>
    </location>
</feature>
<evidence type="ECO:0000313" key="10">
    <source>
        <dbReference type="EMBL" id="BCI65447.1"/>
    </source>
</evidence>
<dbReference type="CDD" id="cd17503">
    <property type="entry name" value="MFS_LmrB_MDR_like"/>
    <property type="match status" value="1"/>
</dbReference>
<dbReference type="Gene3D" id="1.20.1720.10">
    <property type="entry name" value="Multidrug resistance protein D"/>
    <property type="match status" value="1"/>
</dbReference>
<feature type="transmembrane region" description="Helical" evidence="8">
    <location>
        <begin position="20"/>
        <end position="39"/>
    </location>
</feature>
<keyword evidence="5 8" id="KW-0812">Transmembrane</keyword>
<feature type="transmembrane region" description="Helical" evidence="8">
    <location>
        <begin position="342"/>
        <end position="365"/>
    </location>
</feature>
<dbReference type="Proteomes" id="UP000515220">
    <property type="component" value="Chromosome"/>
</dbReference>
<dbReference type="PANTHER" id="PTHR42718">
    <property type="entry name" value="MAJOR FACILITATOR SUPERFAMILY MULTIDRUG TRANSPORTER MFSC"/>
    <property type="match status" value="1"/>
</dbReference>
<sequence length="526" mass="57899">MNANETSLQDVWKPKHNPWLVAIVVTLAAFMEILDTTVVNVAMPHIAGALGSSYDDATWALTSYLVANGIVLTISGWLSRVFGRKRYFLICIGMFTVASLLCGLATSLSSLVIFRILQGFFGGGLQPSQQSIILDTFPPEKRGAAFSLTAVATVVAPVTGPLIGGYLTDEFSWRWIFFVNVPFGILTILAVMILVEDPPWEKARKERIDVVGIGLISLGLGCLEVMADRGEDEDWFSSSFIVLMALTGVFCILGAIVWLCRVKDPLVRLSVLKDRNFAIGTILISVMGGILYASAIVIPQFSQQMLGYTATISGFVLAPGGIAVVCLIPFVNWLMKKIHVRYVIACGFFLLAMAMFQATSLYAELDLRHLIFYRVCQTATMAFLFVPISTVAYSTLPRELNADASALFSMARNYIGSLAISLGTATIIETRQRHQVYIADNMTVGRAEYSAYLDRVQDIAEAYGFSSDMAETYSRHRLFGEFTRQVALLAYNDVFFLIGILSLATIPFCFFLPTSRKSMQLGTKTK</sequence>
<comment type="subcellular location">
    <subcellularLocation>
        <location evidence="1">Cell membrane</location>
        <topology evidence="1">Multi-pass membrane protein</topology>
    </subcellularLocation>
</comment>
<keyword evidence="4" id="KW-1003">Cell membrane</keyword>
<name>A0A6S6P9M3_ACEAC</name>
<dbReference type="InterPro" id="IPR036259">
    <property type="entry name" value="MFS_trans_sf"/>
</dbReference>
<proteinExistence type="inferred from homology"/>
<evidence type="ECO:0000256" key="3">
    <source>
        <dbReference type="ARBA" id="ARBA00022448"/>
    </source>
</evidence>
<evidence type="ECO:0000313" key="11">
    <source>
        <dbReference type="Proteomes" id="UP000515220"/>
    </source>
</evidence>
<dbReference type="InterPro" id="IPR020846">
    <property type="entry name" value="MFS_dom"/>
</dbReference>
<evidence type="ECO:0000256" key="2">
    <source>
        <dbReference type="ARBA" id="ARBA00008537"/>
    </source>
</evidence>
<feature type="transmembrane region" description="Helical" evidence="8">
    <location>
        <begin position="494"/>
        <end position="512"/>
    </location>
</feature>
<evidence type="ECO:0000256" key="4">
    <source>
        <dbReference type="ARBA" id="ARBA00022475"/>
    </source>
</evidence>
<organism evidence="10 11">
    <name type="scientific">Acetobacter aceti</name>
    <dbReference type="NCBI Taxonomy" id="435"/>
    <lineage>
        <taxon>Bacteria</taxon>
        <taxon>Pseudomonadati</taxon>
        <taxon>Pseudomonadota</taxon>
        <taxon>Alphaproteobacteria</taxon>
        <taxon>Acetobacterales</taxon>
        <taxon>Acetobacteraceae</taxon>
        <taxon>Acetobacter</taxon>
        <taxon>Acetobacter subgen. Acetobacter</taxon>
    </lineage>
</organism>
<dbReference type="Gene3D" id="1.20.1250.20">
    <property type="entry name" value="MFS general substrate transporter like domains"/>
    <property type="match status" value="1"/>
</dbReference>
<dbReference type="GO" id="GO:0022857">
    <property type="term" value="F:transmembrane transporter activity"/>
    <property type="evidence" value="ECO:0007669"/>
    <property type="project" value="InterPro"/>
</dbReference>
<dbReference type="InterPro" id="IPR011701">
    <property type="entry name" value="MFS"/>
</dbReference>
<keyword evidence="6 8" id="KW-1133">Transmembrane helix</keyword>
<keyword evidence="3" id="KW-0813">Transport</keyword>
<reference evidence="10 11" key="1">
    <citation type="submission" date="2020-07" db="EMBL/GenBank/DDBJ databases">
        <title>Complete Genome Sequence of an acetic acid bacterium, Acetobacter aceti JCM20276.</title>
        <authorList>
            <person name="Hirose Y."/>
            <person name="Mihara H."/>
        </authorList>
    </citation>
    <scope>NUCLEOTIDE SEQUENCE [LARGE SCALE GENOMIC DNA]</scope>
    <source>
        <strain evidence="10 11">JCM20276</strain>
    </source>
</reference>
<dbReference type="RefSeq" id="WP_099348889.1">
    <property type="nucleotide sequence ID" value="NZ_AP023326.1"/>
</dbReference>
<evidence type="ECO:0000256" key="6">
    <source>
        <dbReference type="ARBA" id="ARBA00022989"/>
    </source>
</evidence>
<evidence type="ECO:0000256" key="7">
    <source>
        <dbReference type="ARBA" id="ARBA00023136"/>
    </source>
</evidence>
<evidence type="ECO:0000256" key="1">
    <source>
        <dbReference type="ARBA" id="ARBA00004651"/>
    </source>
</evidence>
<protein>
    <submittedName>
        <fullName evidence="10">MFS transporter</fullName>
    </submittedName>
</protein>
<feature type="transmembrane region" description="Helical" evidence="8">
    <location>
        <begin position="239"/>
        <end position="260"/>
    </location>
</feature>
<dbReference type="GO" id="GO:0005886">
    <property type="term" value="C:plasma membrane"/>
    <property type="evidence" value="ECO:0007669"/>
    <property type="project" value="UniProtKB-SubCell"/>
</dbReference>
<feature type="transmembrane region" description="Helical" evidence="8">
    <location>
        <begin position="371"/>
        <end position="394"/>
    </location>
</feature>
<feature type="transmembrane region" description="Helical" evidence="8">
    <location>
        <begin position="59"/>
        <end position="78"/>
    </location>
</feature>
<feature type="transmembrane region" description="Helical" evidence="8">
    <location>
        <begin position="281"/>
        <end position="301"/>
    </location>
</feature>
<feature type="transmembrane region" description="Helical" evidence="8">
    <location>
        <begin position="307"/>
        <end position="330"/>
    </location>
</feature>
<dbReference type="Pfam" id="PF07690">
    <property type="entry name" value="MFS_1"/>
    <property type="match status" value="1"/>
</dbReference>